<evidence type="ECO:0000313" key="4">
    <source>
        <dbReference type="Proteomes" id="UP000196230"/>
    </source>
</evidence>
<dbReference type="EMBL" id="SPKT01000005">
    <property type="protein sequence ID" value="TFI00191.1"/>
    <property type="molecule type" value="Genomic_DNA"/>
</dbReference>
<evidence type="ECO:0000313" key="2">
    <source>
        <dbReference type="EMBL" id="SJN27656.1"/>
    </source>
</evidence>
<keyword evidence="1" id="KW-0812">Transmembrane</keyword>
<evidence type="ECO:0000313" key="5">
    <source>
        <dbReference type="Proteomes" id="UP000297477"/>
    </source>
</evidence>
<dbReference type="OrthoDB" id="3216131at2"/>
<organism evidence="2 4">
    <name type="scientific">Micrococcus lylae</name>
    <dbReference type="NCBI Taxonomy" id="1273"/>
    <lineage>
        <taxon>Bacteria</taxon>
        <taxon>Bacillati</taxon>
        <taxon>Actinomycetota</taxon>
        <taxon>Actinomycetes</taxon>
        <taxon>Micrococcales</taxon>
        <taxon>Micrococcaceae</taxon>
        <taxon>Micrococcus</taxon>
    </lineage>
</organism>
<keyword evidence="5" id="KW-1185">Reference proteome</keyword>
<reference evidence="2 4" key="1">
    <citation type="submission" date="2017-02" db="EMBL/GenBank/DDBJ databases">
        <authorList>
            <person name="Peterson S.W."/>
        </authorList>
    </citation>
    <scope>NUCLEOTIDE SEQUENCE [LARGE SCALE GENOMIC DNA]</scope>
    <source>
        <strain evidence="2 4">2B3F</strain>
    </source>
</reference>
<proteinExistence type="predicted"/>
<dbReference type="RefSeq" id="WP_067188667.1">
    <property type="nucleotide sequence ID" value="NZ_CP126965.1"/>
</dbReference>
<keyword evidence="1" id="KW-1133">Transmembrane helix</keyword>
<dbReference type="GO" id="GO:0016020">
    <property type="term" value="C:membrane"/>
    <property type="evidence" value="ECO:0007669"/>
    <property type="project" value="InterPro"/>
</dbReference>
<accession>A0A1R4J6E0</accession>
<dbReference type="Proteomes" id="UP000196230">
    <property type="component" value="Unassembled WGS sequence"/>
</dbReference>
<evidence type="ECO:0000256" key="1">
    <source>
        <dbReference type="SAM" id="Phobius"/>
    </source>
</evidence>
<dbReference type="AlphaFoldDB" id="A0A1R4J6E0"/>
<dbReference type="Pfam" id="PF02325">
    <property type="entry name" value="CCB3_YggT"/>
    <property type="match status" value="1"/>
</dbReference>
<evidence type="ECO:0000313" key="3">
    <source>
        <dbReference type="EMBL" id="TFI00191.1"/>
    </source>
</evidence>
<protein>
    <submittedName>
        <fullName evidence="2">Possible membrane protein</fullName>
    </submittedName>
    <submittedName>
        <fullName evidence="3">YggT family protein</fullName>
    </submittedName>
</protein>
<sequence length="95" mass="10447">MALLLACLYILLTVFQAVLIVRIVFDVVTSFVPHWRPSGIVLVVASAIYGVTDRPLRAIRQKLPPLNLGGVQLDLAFLVLFIAVVILKLLVRALV</sequence>
<reference evidence="3 5" key="2">
    <citation type="submission" date="2019-03" db="EMBL/GenBank/DDBJ databases">
        <title>Reclassification of Micrococcus aloeverae and Micrococcus yunnanensis as later heterotypic synonyms of Micrococcus luteus.</title>
        <authorList>
            <person name="Huang C.-H."/>
        </authorList>
    </citation>
    <scope>NUCLEOTIDE SEQUENCE [LARGE SCALE GENOMIC DNA]</scope>
    <source>
        <strain evidence="3 5">BCRC 12151</strain>
    </source>
</reference>
<feature type="transmembrane region" description="Helical" evidence="1">
    <location>
        <begin position="33"/>
        <end position="52"/>
    </location>
</feature>
<keyword evidence="1" id="KW-0472">Membrane</keyword>
<name>A0A1R4J6E0_9MICC</name>
<dbReference type="Proteomes" id="UP000297477">
    <property type="component" value="Unassembled WGS sequence"/>
</dbReference>
<dbReference type="InterPro" id="IPR003425">
    <property type="entry name" value="CCB3/YggT"/>
</dbReference>
<dbReference type="EMBL" id="FUKP01000045">
    <property type="protein sequence ID" value="SJN27656.1"/>
    <property type="molecule type" value="Genomic_DNA"/>
</dbReference>
<feature type="transmembrane region" description="Helical" evidence="1">
    <location>
        <begin position="73"/>
        <end position="91"/>
    </location>
</feature>
<gene>
    <name evidence="3" type="ORF">E4A49_03850</name>
    <name evidence="2" type="ORF">FM125_06760</name>
</gene>